<reference evidence="2" key="3">
    <citation type="submission" date="2020-12" db="UniProtKB">
        <authorList>
            <consortium name="EnsemblPlants"/>
        </authorList>
    </citation>
    <scope>IDENTIFICATION</scope>
</reference>
<reference evidence="1 3" key="2">
    <citation type="journal article" date="2018" name="Plant J.">
        <title>The Physcomitrella patens chromosome-scale assembly reveals moss genome structure and evolution.</title>
        <authorList>
            <person name="Lang D."/>
            <person name="Ullrich K.K."/>
            <person name="Murat F."/>
            <person name="Fuchs J."/>
            <person name="Jenkins J."/>
            <person name="Haas F.B."/>
            <person name="Piednoel M."/>
            <person name="Gundlach H."/>
            <person name="Van Bel M."/>
            <person name="Meyberg R."/>
            <person name="Vives C."/>
            <person name="Morata J."/>
            <person name="Symeonidi A."/>
            <person name="Hiss M."/>
            <person name="Muchero W."/>
            <person name="Kamisugi Y."/>
            <person name="Saleh O."/>
            <person name="Blanc G."/>
            <person name="Decker E.L."/>
            <person name="van Gessel N."/>
            <person name="Grimwood J."/>
            <person name="Hayes R.D."/>
            <person name="Graham S.W."/>
            <person name="Gunter L.E."/>
            <person name="McDaniel S.F."/>
            <person name="Hoernstein S.N.W."/>
            <person name="Larsson A."/>
            <person name="Li F.W."/>
            <person name="Perroud P.F."/>
            <person name="Phillips J."/>
            <person name="Ranjan P."/>
            <person name="Rokshar D.S."/>
            <person name="Rothfels C.J."/>
            <person name="Schneider L."/>
            <person name="Shu S."/>
            <person name="Stevenson D.W."/>
            <person name="Thummler F."/>
            <person name="Tillich M."/>
            <person name="Villarreal Aguilar J.C."/>
            <person name="Widiez T."/>
            <person name="Wong G.K."/>
            <person name="Wymore A."/>
            <person name="Zhang Y."/>
            <person name="Zimmer A.D."/>
            <person name="Quatrano R.S."/>
            <person name="Mayer K.F.X."/>
            <person name="Goodstein D."/>
            <person name="Casacuberta J.M."/>
            <person name="Vandepoele K."/>
            <person name="Reski R."/>
            <person name="Cuming A.C."/>
            <person name="Tuskan G.A."/>
            <person name="Maumus F."/>
            <person name="Salse J."/>
            <person name="Schmutz J."/>
            <person name="Rensing S.A."/>
        </authorList>
    </citation>
    <scope>NUCLEOTIDE SEQUENCE [LARGE SCALE GENOMIC DNA]</scope>
    <source>
        <strain evidence="2 3">cv. Gransden 2004</strain>
    </source>
</reference>
<evidence type="ECO:0000313" key="2">
    <source>
        <dbReference type="EnsemblPlants" id="Pp3c22_13560V3.1"/>
    </source>
</evidence>
<organism evidence="1">
    <name type="scientific">Physcomitrium patens</name>
    <name type="common">Spreading-leaved earth moss</name>
    <name type="synonym">Physcomitrella patens</name>
    <dbReference type="NCBI Taxonomy" id="3218"/>
    <lineage>
        <taxon>Eukaryota</taxon>
        <taxon>Viridiplantae</taxon>
        <taxon>Streptophyta</taxon>
        <taxon>Embryophyta</taxon>
        <taxon>Bryophyta</taxon>
        <taxon>Bryophytina</taxon>
        <taxon>Bryopsida</taxon>
        <taxon>Funariidae</taxon>
        <taxon>Funariales</taxon>
        <taxon>Funariaceae</taxon>
        <taxon>Physcomitrium</taxon>
    </lineage>
</organism>
<accession>A0A2K1IND0</accession>
<keyword evidence="3" id="KW-1185">Reference proteome</keyword>
<dbReference type="AlphaFoldDB" id="A0A2K1IND0"/>
<protein>
    <submittedName>
        <fullName evidence="1 2">Uncharacterized protein</fullName>
    </submittedName>
</protein>
<dbReference type="Proteomes" id="UP000006727">
    <property type="component" value="Chromosome 22"/>
</dbReference>
<name>A0A2K1IND0_PHYPA</name>
<dbReference type="EMBL" id="ABEU02000022">
    <property type="protein sequence ID" value="PNR30786.1"/>
    <property type="molecule type" value="Genomic_DNA"/>
</dbReference>
<dbReference type="EnsemblPlants" id="Pp3c22_13560V3.1">
    <property type="protein sequence ID" value="Pp3c22_13560V3.1"/>
    <property type="gene ID" value="Pp3c22_13560"/>
</dbReference>
<sequence>MENKIIASFYDKEVLFKAYGLSDNMH</sequence>
<dbReference type="Gramene" id="Pp3c22_13560V3.1">
    <property type="protein sequence ID" value="Pp3c22_13560V3.1"/>
    <property type="gene ID" value="Pp3c22_13560"/>
</dbReference>
<reference evidence="1 3" key="1">
    <citation type="journal article" date="2008" name="Science">
        <title>The Physcomitrella genome reveals evolutionary insights into the conquest of land by plants.</title>
        <authorList>
            <person name="Rensing S."/>
            <person name="Lang D."/>
            <person name="Zimmer A."/>
            <person name="Terry A."/>
            <person name="Salamov A."/>
            <person name="Shapiro H."/>
            <person name="Nishiyama T."/>
            <person name="Perroud P.-F."/>
            <person name="Lindquist E."/>
            <person name="Kamisugi Y."/>
            <person name="Tanahashi T."/>
            <person name="Sakakibara K."/>
            <person name="Fujita T."/>
            <person name="Oishi K."/>
            <person name="Shin-I T."/>
            <person name="Kuroki Y."/>
            <person name="Toyoda A."/>
            <person name="Suzuki Y."/>
            <person name="Hashimoto A."/>
            <person name="Yamaguchi K."/>
            <person name="Sugano A."/>
            <person name="Kohara Y."/>
            <person name="Fujiyama A."/>
            <person name="Anterola A."/>
            <person name="Aoki S."/>
            <person name="Ashton N."/>
            <person name="Barbazuk W.B."/>
            <person name="Barker E."/>
            <person name="Bennetzen J."/>
            <person name="Bezanilla M."/>
            <person name="Blankenship R."/>
            <person name="Cho S.H."/>
            <person name="Dutcher S."/>
            <person name="Estelle M."/>
            <person name="Fawcett J.A."/>
            <person name="Gundlach H."/>
            <person name="Hanada K."/>
            <person name="Heyl A."/>
            <person name="Hicks K.A."/>
            <person name="Hugh J."/>
            <person name="Lohr M."/>
            <person name="Mayer K."/>
            <person name="Melkozernov A."/>
            <person name="Murata T."/>
            <person name="Nelson D."/>
            <person name="Pils B."/>
            <person name="Prigge M."/>
            <person name="Reiss B."/>
            <person name="Renner T."/>
            <person name="Rombauts S."/>
            <person name="Rushton P."/>
            <person name="Sanderfoot A."/>
            <person name="Schween G."/>
            <person name="Shiu S.-H."/>
            <person name="Stueber K."/>
            <person name="Theodoulou F.L."/>
            <person name="Tu H."/>
            <person name="Van de Peer Y."/>
            <person name="Verrier P.J."/>
            <person name="Waters E."/>
            <person name="Wood A."/>
            <person name="Yang L."/>
            <person name="Cove D."/>
            <person name="Cuming A."/>
            <person name="Hasebe M."/>
            <person name="Lucas S."/>
            <person name="Mishler D.B."/>
            <person name="Reski R."/>
            <person name="Grigoriev I."/>
            <person name="Quatrano R.S."/>
            <person name="Boore J.L."/>
        </authorList>
    </citation>
    <scope>NUCLEOTIDE SEQUENCE [LARGE SCALE GENOMIC DNA]</scope>
    <source>
        <strain evidence="2 3">cv. Gransden 2004</strain>
    </source>
</reference>
<proteinExistence type="predicted"/>
<evidence type="ECO:0000313" key="1">
    <source>
        <dbReference type="EMBL" id="PNR30786.1"/>
    </source>
</evidence>
<evidence type="ECO:0000313" key="3">
    <source>
        <dbReference type="Proteomes" id="UP000006727"/>
    </source>
</evidence>
<gene>
    <name evidence="1" type="ORF">PHYPA_027102</name>
</gene>
<dbReference type="InParanoid" id="A0A2K1IND0"/>